<protein>
    <submittedName>
        <fullName evidence="1">Uncharacterized protein</fullName>
    </submittedName>
</protein>
<accession>A0ABZ1EF84</accession>
<reference evidence="1 2" key="1">
    <citation type="submission" date="2022-10" db="EMBL/GenBank/DDBJ databases">
        <title>The complete genomes of actinobacterial strains from the NBC collection.</title>
        <authorList>
            <person name="Joergensen T.S."/>
            <person name="Alvarez Arevalo M."/>
            <person name="Sterndorff E.B."/>
            <person name="Faurdal D."/>
            <person name="Vuksanovic O."/>
            <person name="Mourched A.-S."/>
            <person name="Charusanti P."/>
            <person name="Shaw S."/>
            <person name="Blin K."/>
            <person name="Weber T."/>
        </authorList>
    </citation>
    <scope>NUCLEOTIDE SEQUENCE [LARGE SCALE GENOMIC DNA]</scope>
    <source>
        <strain evidence="1 2">NBC 01809</strain>
    </source>
</reference>
<sequence>MAITKSHETARVSPPGLLRTVSRRGLIASVPVVVVGQALAAGPVLAQPRVECLADLGAV</sequence>
<organism evidence="1 2">
    <name type="scientific">Micromonospora peucetia</name>
    <dbReference type="NCBI Taxonomy" id="47871"/>
    <lineage>
        <taxon>Bacteria</taxon>
        <taxon>Bacillati</taxon>
        <taxon>Actinomycetota</taxon>
        <taxon>Actinomycetes</taxon>
        <taxon>Micromonosporales</taxon>
        <taxon>Micromonosporaceae</taxon>
        <taxon>Micromonospora</taxon>
    </lineage>
</organism>
<dbReference type="RefSeq" id="WP_326564352.1">
    <property type="nucleotide sequence ID" value="NZ_CP109071.1"/>
</dbReference>
<dbReference type="EMBL" id="CP109071">
    <property type="protein sequence ID" value="WSA33490.1"/>
    <property type="molecule type" value="Genomic_DNA"/>
</dbReference>
<evidence type="ECO:0000313" key="2">
    <source>
        <dbReference type="Proteomes" id="UP001334804"/>
    </source>
</evidence>
<name>A0ABZ1EF84_9ACTN</name>
<evidence type="ECO:0000313" key="1">
    <source>
        <dbReference type="EMBL" id="WSA33490.1"/>
    </source>
</evidence>
<proteinExistence type="predicted"/>
<gene>
    <name evidence="1" type="ORF">OIE14_05405</name>
</gene>
<keyword evidence="2" id="KW-1185">Reference proteome</keyword>
<dbReference type="Proteomes" id="UP001334804">
    <property type="component" value="Chromosome"/>
</dbReference>